<dbReference type="PROSITE" id="PS00463">
    <property type="entry name" value="ZN2_CY6_FUNGAL_1"/>
    <property type="match status" value="1"/>
</dbReference>
<organism evidence="7 8">
    <name type="scientific">Verticillium dahliae</name>
    <name type="common">Verticillium wilt</name>
    <dbReference type="NCBI Taxonomy" id="27337"/>
    <lineage>
        <taxon>Eukaryota</taxon>
        <taxon>Fungi</taxon>
        <taxon>Dikarya</taxon>
        <taxon>Ascomycota</taxon>
        <taxon>Pezizomycotina</taxon>
        <taxon>Sordariomycetes</taxon>
        <taxon>Hypocreomycetidae</taxon>
        <taxon>Glomerellales</taxon>
        <taxon>Plectosphaerellaceae</taxon>
        <taxon>Verticillium</taxon>
    </lineage>
</organism>
<comment type="subcellular location">
    <subcellularLocation>
        <location evidence="1">Nucleus</location>
    </subcellularLocation>
</comment>
<dbReference type="InterPro" id="IPR051089">
    <property type="entry name" value="prtT"/>
</dbReference>
<name>A0A444RLS5_VERDA</name>
<dbReference type="GO" id="GO:0005634">
    <property type="term" value="C:nucleus"/>
    <property type="evidence" value="ECO:0007669"/>
    <property type="project" value="UniProtKB-SubCell"/>
</dbReference>
<evidence type="ECO:0000256" key="4">
    <source>
        <dbReference type="ARBA" id="ARBA00023163"/>
    </source>
</evidence>
<evidence type="ECO:0000256" key="2">
    <source>
        <dbReference type="ARBA" id="ARBA00023015"/>
    </source>
</evidence>
<dbReference type="SUPFAM" id="SSF57701">
    <property type="entry name" value="Zn2/Cys6 DNA-binding domain"/>
    <property type="match status" value="1"/>
</dbReference>
<feature type="domain" description="Zn(2)-C6 fungal-type" evidence="6">
    <location>
        <begin position="15"/>
        <end position="45"/>
    </location>
</feature>
<dbReference type="GO" id="GO:0000981">
    <property type="term" value="F:DNA-binding transcription factor activity, RNA polymerase II-specific"/>
    <property type="evidence" value="ECO:0007669"/>
    <property type="project" value="InterPro"/>
</dbReference>
<comment type="caution">
    <text evidence="7">The sequence shown here is derived from an EMBL/GenBank/DDBJ whole genome shotgun (WGS) entry which is preliminary data.</text>
</comment>
<dbReference type="AlphaFoldDB" id="A0A444RLS5"/>
<reference evidence="7 8" key="1">
    <citation type="submission" date="2018-12" db="EMBL/GenBank/DDBJ databases">
        <title>Genome of Verticillium dahliae isolate Getta Getta.</title>
        <authorList>
            <person name="Gardiner D.M."/>
        </authorList>
    </citation>
    <scope>NUCLEOTIDE SEQUENCE [LARGE SCALE GENOMIC DNA]</scope>
    <source>
        <strain evidence="7 8">Getta Getta</strain>
    </source>
</reference>
<dbReference type="EMBL" id="RSDZ01000156">
    <property type="protein sequence ID" value="RXG42072.1"/>
    <property type="molecule type" value="Genomic_DNA"/>
</dbReference>
<evidence type="ECO:0000256" key="1">
    <source>
        <dbReference type="ARBA" id="ARBA00004123"/>
    </source>
</evidence>
<evidence type="ECO:0000256" key="5">
    <source>
        <dbReference type="ARBA" id="ARBA00023242"/>
    </source>
</evidence>
<keyword evidence="3" id="KW-0238">DNA-binding</keyword>
<proteinExistence type="predicted"/>
<dbReference type="GO" id="GO:0008270">
    <property type="term" value="F:zinc ion binding"/>
    <property type="evidence" value="ECO:0007669"/>
    <property type="project" value="InterPro"/>
</dbReference>
<keyword evidence="4" id="KW-0804">Transcription</keyword>
<evidence type="ECO:0000313" key="7">
    <source>
        <dbReference type="EMBL" id="RXG42072.1"/>
    </source>
</evidence>
<evidence type="ECO:0000256" key="3">
    <source>
        <dbReference type="ARBA" id="ARBA00023125"/>
    </source>
</evidence>
<dbReference type="Proteomes" id="UP000288725">
    <property type="component" value="Chromosome 5"/>
</dbReference>
<accession>A0A444RLS5</accession>
<dbReference type="CDD" id="cd00067">
    <property type="entry name" value="GAL4"/>
    <property type="match status" value="1"/>
</dbReference>
<dbReference type="PANTHER" id="PTHR31845:SF32">
    <property type="entry name" value="MISCELLANEOUS ZN(II)2CYS6 TRANSCRIPTION FACTOR (EUROFUNG)-RELATED"/>
    <property type="match status" value="1"/>
</dbReference>
<dbReference type="InterPro" id="IPR036864">
    <property type="entry name" value="Zn2-C6_fun-type_DNA-bd_sf"/>
</dbReference>
<dbReference type="InterPro" id="IPR001138">
    <property type="entry name" value="Zn2Cys6_DnaBD"/>
</dbReference>
<evidence type="ECO:0000313" key="8">
    <source>
        <dbReference type="Proteomes" id="UP000288725"/>
    </source>
</evidence>
<sequence length="459" mass="51718">MESVSDGTPAPYGRACTNCAKAKCKCTLRSVGGACERCHRLSKTCQPAPSVRKRSKKQVNSPLQMRQERPFLWLCIMAISTRSRPLQLDMSERIRWIISQKLMMEHERNMDYLLGLIAFMAWINVQPGSKPFFCFYTQLAIALVYDLGLTKELSKFSTPLLYWKSIGLNNPYSAVSPPRTMEERRTVLAAYLLSATVASFVKKMDTMVRMQLIHDEAISIYSPRDAMGWAAPPPTLYIKALYSKLHAVYQALAPEVKANDIVACRLHDTELAIHESAISQAHSPTNFPNTQRLEALFACLNSIKSWFDLALVIPLSTCPDYGLTFFAQMSHCAINLHRLQTMDDPIWDIATARTIIDLPQVLEKLAVRCTVAADLATASPNDNEEFTFVRAAKMLRMMKSFWEKEMTERMAKARREATGLPTPATQGTSVPLDGVELADFDGELLDDEWFAHVFTPMDL</sequence>
<gene>
    <name evidence="7" type="ORF">VDGE_21104</name>
</gene>
<protein>
    <recommendedName>
        <fullName evidence="6">Zn(2)-C6 fungal-type domain-containing protein</fullName>
    </recommendedName>
</protein>
<evidence type="ECO:0000259" key="6">
    <source>
        <dbReference type="PROSITE" id="PS00463"/>
    </source>
</evidence>
<keyword evidence="5" id="KW-0539">Nucleus</keyword>
<dbReference type="PANTHER" id="PTHR31845">
    <property type="entry name" value="FINGER DOMAIN PROTEIN, PUTATIVE-RELATED"/>
    <property type="match status" value="1"/>
</dbReference>
<keyword evidence="2" id="KW-0805">Transcription regulation</keyword>
<dbReference type="GO" id="GO:0000976">
    <property type="term" value="F:transcription cis-regulatory region binding"/>
    <property type="evidence" value="ECO:0007669"/>
    <property type="project" value="TreeGrafter"/>
</dbReference>